<feature type="transmembrane region" description="Helical" evidence="1">
    <location>
        <begin position="12"/>
        <end position="32"/>
    </location>
</feature>
<dbReference type="EMBL" id="BK016265">
    <property type="protein sequence ID" value="DAG05898.1"/>
    <property type="molecule type" value="Genomic_DNA"/>
</dbReference>
<organism evidence="2">
    <name type="scientific">Myoviridae sp. ctkfK18</name>
    <dbReference type="NCBI Taxonomy" id="2825165"/>
    <lineage>
        <taxon>Viruses</taxon>
        <taxon>Duplodnaviria</taxon>
        <taxon>Heunggongvirae</taxon>
        <taxon>Uroviricota</taxon>
        <taxon>Caudoviricetes</taxon>
    </lineage>
</organism>
<accession>A0A8S5VGK2</accession>
<feature type="transmembrane region" description="Helical" evidence="1">
    <location>
        <begin position="44"/>
        <end position="67"/>
    </location>
</feature>
<keyword evidence="1" id="KW-1133">Transmembrane helix</keyword>
<evidence type="ECO:0000256" key="1">
    <source>
        <dbReference type="SAM" id="Phobius"/>
    </source>
</evidence>
<keyword evidence="1" id="KW-0812">Transmembrane</keyword>
<evidence type="ECO:0000313" key="2">
    <source>
        <dbReference type="EMBL" id="DAG05898.1"/>
    </source>
</evidence>
<protein>
    <submittedName>
        <fullName evidence="2">Uncharacterized protein</fullName>
    </submittedName>
</protein>
<proteinExistence type="predicted"/>
<sequence length="68" mass="7592">MLNILEKVMCFLSFIAILIVDGAVGMLIYYCIEGGDYTKEQMAFMIALAICLLYISYNSLMDLIALAL</sequence>
<keyword evidence="1" id="KW-0472">Membrane</keyword>
<name>A0A8S5VGK2_9CAUD</name>
<reference evidence="2" key="1">
    <citation type="journal article" date="2021" name="Proc. Natl. Acad. Sci. U.S.A.">
        <title>A Catalog of Tens of Thousands of Viruses from Human Metagenomes Reveals Hidden Associations with Chronic Diseases.</title>
        <authorList>
            <person name="Tisza M.J."/>
            <person name="Buck C.B."/>
        </authorList>
    </citation>
    <scope>NUCLEOTIDE SEQUENCE</scope>
    <source>
        <strain evidence="2">CtkfK18</strain>
    </source>
</reference>